<organism evidence="2 3">
    <name type="scientific">Streptomyces yunnanensis</name>
    <dbReference type="NCBI Taxonomy" id="156453"/>
    <lineage>
        <taxon>Bacteria</taxon>
        <taxon>Bacillati</taxon>
        <taxon>Actinomycetota</taxon>
        <taxon>Actinomycetes</taxon>
        <taxon>Kitasatosporales</taxon>
        <taxon>Streptomycetaceae</taxon>
        <taxon>Streptomyces</taxon>
    </lineage>
</organism>
<proteinExistence type="predicted"/>
<evidence type="ECO:0000256" key="1">
    <source>
        <dbReference type="SAM" id="MobiDB-lite"/>
    </source>
</evidence>
<sequence>MSERSVGIGPAEGRDGIEQGCAPRRCGVGRSEVSA</sequence>
<comment type="caution">
    <text evidence="2">The sequence shown here is derived from an EMBL/GenBank/DDBJ whole genome shotgun (WGS) entry which is preliminary data.</text>
</comment>
<gene>
    <name evidence="2" type="ORF">SAMN05216268_12589</name>
</gene>
<evidence type="ECO:0000313" key="2">
    <source>
        <dbReference type="EMBL" id="SHN22792.1"/>
    </source>
</evidence>
<feature type="region of interest" description="Disordered" evidence="1">
    <location>
        <begin position="1"/>
        <end position="35"/>
    </location>
</feature>
<protein>
    <submittedName>
        <fullName evidence="2">Uncharacterized protein</fullName>
    </submittedName>
</protein>
<dbReference type="AlphaFoldDB" id="A0A9X8QZG3"/>
<dbReference type="Proteomes" id="UP000184388">
    <property type="component" value="Unassembled WGS sequence"/>
</dbReference>
<dbReference type="EMBL" id="FRBK01000025">
    <property type="protein sequence ID" value="SHN22792.1"/>
    <property type="molecule type" value="Genomic_DNA"/>
</dbReference>
<reference evidence="3" key="1">
    <citation type="submission" date="2016-11" db="EMBL/GenBank/DDBJ databases">
        <authorList>
            <person name="Jaros S."/>
            <person name="Januszkiewicz K."/>
            <person name="Wedrychowicz H."/>
        </authorList>
    </citation>
    <scope>NUCLEOTIDE SEQUENCE [LARGE SCALE GENOMIC DNA]</scope>
    <source>
        <strain evidence="3">CGMCC 4.3555</strain>
    </source>
</reference>
<evidence type="ECO:0000313" key="3">
    <source>
        <dbReference type="Proteomes" id="UP000184388"/>
    </source>
</evidence>
<accession>A0A9X8QZG3</accession>
<name>A0A9X8QZG3_9ACTN</name>